<evidence type="ECO:0000313" key="3">
    <source>
        <dbReference type="Proteomes" id="UP001139179"/>
    </source>
</evidence>
<reference evidence="2" key="1">
    <citation type="submission" date="2022-05" db="EMBL/GenBank/DDBJ databases">
        <title>Comparative Genomics of Spacecraft Associated Microbes.</title>
        <authorList>
            <person name="Tran M.T."/>
            <person name="Wright A."/>
            <person name="Seuylemezian A."/>
            <person name="Eisen J."/>
            <person name="Coil D."/>
        </authorList>
    </citation>
    <scope>NUCLEOTIDE SEQUENCE</scope>
    <source>
        <strain evidence="2">214.1.1</strain>
    </source>
</reference>
<gene>
    <name evidence="2" type="ORF">M3202_03920</name>
</gene>
<feature type="compositionally biased region" description="Basic and acidic residues" evidence="1">
    <location>
        <begin position="40"/>
        <end position="51"/>
    </location>
</feature>
<dbReference type="Proteomes" id="UP001139179">
    <property type="component" value="Unassembled WGS sequence"/>
</dbReference>
<feature type="compositionally biased region" description="Basic and acidic residues" evidence="1">
    <location>
        <begin position="58"/>
        <end position="91"/>
    </location>
</feature>
<accession>A0A9X2DNH8</accession>
<evidence type="ECO:0000313" key="2">
    <source>
        <dbReference type="EMBL" id="MCM3713220.1"/>
    </source>
</evidence>
<dbReference type="EMBL" id="JAMBOL010000002">
    <property type="protein sequence ID" value="MCM3713220.1"/>
    <property type="molecule type" value="Genomic_DNA"/>
</dbReference>
<feature type="region of interest" description="Disordered" evidence="1">
    <location>
        <begin position="1"/>
        <end position="102"/>
    </location>
</feature>
<dbReference type="RefSeq" id="WP_251222036.1">
    <property type="nucleotide sequence ID" value="NZ_JAMBOL010000002.1"/>
</dbReference>
<proteinExistence type="predicted"/>
<protein>
    <recommendedName>
        <fullName evidence="4">RNA polymerase subunit sigma</fullName>
    </recommendedName>
</protein>
<feature type="compositionally biased region" description="Polar residues" evidence="1">
    <location>
        <begin position="11"/>
        <end position="39"/>
    </location>
</feature>
<organism evidence="2 3">
    <name type="scientific">Halalkalibacter oceani</name>
    <dbReference type="NCBI Taxonomy" id="1653776"/>
    <lineage>
        <taxon>Bacteria</taxon>
        <taxon>Bacillati</taxon>
        <taxon>Bacillota</taxon>
        <taxon>Bacilli</taxon>
        <taxon>Bacillales</taxon>
        <taxon>Bacillaceae</taxon>
        <taxon>Halalkalibacter</taxon>
    </lineage>
</organism>
<evidence type="ECO:0000256" key="1">
    <source>
        <dbReference type="SAM" id="MobiDB-lite"/>
    </source>
</evidence>
<comment type="caution">
    <text evidence="2">The sequence shown here is derived from an EMBL/GenBank/DDBJ whole genome shotgun (WGS) entry which is preliminary data.</text>
</comment>
<name>A0A9X2DNH8_9BACI</name>
<evidence type="ECO:0008006" key="4">
    <source>
        <dbReference type="Google" id="ProtNLM"/>
    </source>
</evidence>
<sequence length="102" mass="11852">MSVRPIEVQGSIPQSQKIGKLQDQLQQRGQVSQELLTQQQKEEDLQKRRQVNETNDSEQARFHHDGEAGQHEQESQQQSKKQEEKQPEAKHPYKGKFIDFSG</sequence>
<keyword evidence="3" id="KW-1185">Reference proteome</keyword>
<dbReference type="AlphaFoldDB" id="A0A9X2DNH8"/>